<accession>A0A3N5Y1C6</accession>
<feature type="binding site" evidence="6">
    <location>
        <begin position="132"/>
        <end position="133"/>
    </location>
    <ligand>
        <name>S-adenosyl-L-methionine</name>
        <dbReference type="ChEBI" id="CHEBI:59789"/>
    </ligand>
</feature>
<keyword evidence="5 6" id="KW-0949">S-adenosyl-L-methionine</keyword>
<dbReference type="GO" id="GO:0070043">
    <property type="term" value="F:rRNA (guanine-N7-)-methyltransferase activity"/>
    <property type="evidence" value="ECO:0007669"/>
    <property type="project" value="UniProtKB-UniRule"/>
</dbReference>
<dbReference type="PANTHER" id="PTHR31760">
    <property type="entry name" value="S-ADENOSYL-L-METHIONINE-DEPENDENT METHYLTRANSFERASES SUPERFAMILY PROTEIN"/>
    <property type="match status" value="1"/>
</dbReference>
<evidence type="ECO:0000256" key="5">
    <source>
        <dbReference type="ARBA" id="ARBA00022691"/>
    </source>
</evidence>
<comment type="catalytic activity">
    <reaction evidence="6">
        <text>guanosine(527) in 16S rRNA + S-adenosyl-L-methionine = N(7)-methylguanosine(527) in 16S rRNA + S-adenosyl-L-homocysteine</text>
        <dbReference type="Rhea" id="RHEA:42732"/>
        <dbReference type="Rhea" id="RHEA-COMP:10209"/>
        <dbReference type="Rhea" id="RHEA-COMP:10210"/>
        <dbReference type="ChEBI" id="CHEBI:57856"/>
        <dbReference type="ChEBI" id="CHEBI:59789"/>
        <dbReference type="ChEBI" id="CHEBI:74269"/>
        <dbReference type="ChEBI" id="CHEBI:74480"/>
        <dbReference type="EC" id="2.1.1.170"/>
    </reaction>
</comment>
<dbReference type="PANTHER" id="PTHR31760:SF0">
    <property type="entry name" value="S-ADENOSYL-L-METHIONINE-DEPENDENT METHYLTRANSFERASES SUPERFAMILY PROTEIN"/>
    <property type="match status" value="1"/>
</dbReference>
<dbReference type="SUPFAM" id="SSF53335">
    <property type="entry name" value="S-adenosyl-L-methionine-dependent methyltransferases"/>
    <property type="match status" value="1"/>
</dbReference>
<dbReference type="CDD" id="cd02440">
    <property type="entry name" value="AdoMet_MTases"/>
    <property type="match status" value="1"/>
</dbReference>
<evidence type="ECO:0000313" key="7">
    <source>
        <dbReference type="EMBL" id="RPJ66763.1"/>
    </source>
</evidence>
<evidence type="ECO:0000256" key="6">
    <source>
        <dbReference type="HAMAP-Rule" id="MF_00074"/>
    </source>
</evidence>
<comment type="caution">
    <text evidence="7">The sequence shown here is derived from an EMBL/GenBank/DDBJ whole genome shotgun (WGS) entry which is preliminary data.</text>
</comment>
<evidence type="ECO:0000256" key="1">
    <source>
        <dbReference type="ARBA" id="ARBA00022490"/>
    </source>
</evidence>
<dbReference type="EMBL" id="RPOK01000003">
    <property type="protein sequence ID" value="RPJ66763.1"/>
    <property type="molecule type" value="Genomic_DNA"/>
</dbReference>
<gene>
    <name evidence="6 7" type="primary">rsmG</name>
    <name evidence="7" type="ORF">DRW07_11855</name>
</gene>
<comment type="function">
    <text evidence="6">Specifically methylates the N7 position of guanine in position 527 of 16S rRNA.</text>
</comment>
<sequence>MSALNREVLESQLKQAASQFDFGISETQQAKLIDYVCMIHKWNKAYNLTSVREPEAMLTKHIVDSVAVMPYLQGSRFIDVGTGPGLPGIPLAIMMPHAQFTLLDSLGKRVRFMKQCAHEMKIENIFPIQSRVEDHCPEKVYDGVLSRAFASLKDMLHWCEHLVDSKGAFFALKGQLPSEELAQIPGHFTVETAETLLVPGLEGQRHLVVIKKT</sequence>
<keyword evidence="3 6" id="KW-0489">Methyltransferase</keyword>
<dbReference type="Gene3D" id="3.40.50.150">
    <property type="entry name" value="Vaccinia Virus protein VP39"/>
    <property type="match status" value="1"/>
</dbReference>
<evidence type="ECO:0000313" key="8">
    <source>
        <dbReference type="Proteomes" id="UP000275281"/>
    </source>
</evidence>
<feature type="binding site" evidence="6">
    <location>
        <position position="86"/>
    </location>
    <ligand>
        <name>S-adenosyl-L-methionine</name>
        <dbReference type="ChEBI" id="CHEBI:59789"/>
    </ligand>
</feature>
<dbReference type="Pfam" id="PF02527">
    <property type="entry name" value="GidB"/>
    <property type="match status" value="1"/>
</dbReference>
<comment type="caution">
    <text evidence="6">Lacks conserved residue(s) required for the propagation of feature annotation.</text>
</comment>
<dbReference type="PIRSF" id="PIRSF003078">
    <property type="entry name" value="GidB"/>
    <property type="match status" value="1"/>
</dbReference>
<comment type="subcellular location">
    <subcellularLocation>
        <location evidence="6">Cytoplasm</location>
    </subcellularLocation>
</comment>
<organism evidence="7 8">
    <name type="scientific">Alteromonas sediminis</name>
    <dbReference type="NCBI Taxonomy" id="2259342"/>
    <lineage>
        <taxon>Bacteria</taxon>
        <taxon>Pseudomonadati</taxon>
        <taxon>Pseudomonadota</taxon>
        <taxon>Gammaproteobacteria</taxon>
        <taxon>Alteromonadales</taxon>
        <taxon>Alteromonadaceae</taxon>
        <taxon>Alteromonas/Salinimonas group</taxon>
        <taxon>Alteromonas</taxon>
    </lineage>
</organism>
<dbReference type="InterPro" id="IPR029063">
    <property type="entry name" value="SAM-dependent_MTases_sf"/>
</dbReference>
<proteinExistence type="inferred from homology"/>
<dbReference type="EC" id="2.1.1.170" evidence="6"/>
<dbReference type="AlphaFoldDB" id="A0A3N5Y1C6"/>
<evidence type="ECO:0000256" key="4">
    <source>
        <dbReference type="ARBA" id="ARBA00022679"/>
    </source>
</evidence>
<keyword evidence="1 6" id="KW-0963">Cytoplasm</keyword>
<name>A0A3N5Y1C6_9ALTE</name>
<comment type="similarity">
    <text evidence="6">Belongs to the methyltransferase superfamily. RNA methyltransferase RsmG family.</text>
</comment>
<keyword evidence="8" id="KW-1185">Reference proteome</keyword>
<dbReference type="InterPro" id="IPR003682">
    <property type="entry name" value="rRNA_ssu_MeTfrase_G"/>
</dbReference>
<dbReference type="NCBIfam" id="TIGR00138">
    <property type="entry name" value="rsmG_gidB"/>
    <property type="match status" value="1"/>
</dbReference>
<dbReference type="RefSeq" id="WP_124028120.1">
    <property type="nucleotide sequence ID" value="NZ_JBHRSN010000006.1"/>
</dbReference>
<keyword evidence="2 6" id="KW-0698">rRNA processing</keyword>
<evidence type="ECO:0000256" key="2">
    <source>
        <dbReference type="ARBA" id="ARBA00022552"/>
    </source>
</evidence>
<keyword evidence="4 6" id="KW-0808">Transferase</keyword>
<protein>
    <recommendedName>
        <fullName evidence="6">Ribosomal RNA small subunit methyltransferase G</fullName>
        <ecNumber evidence="6">2.1.1.170</ecNumber>
    </recommendedName>
    <alternativeName>
        <fullName evidence="6">16S rRNA 7-methylguanosine methyltransferase</fullName>
        <shortName evidence="6">16S rRNA m7G methyltransferase</shortName>
    </alternativeName>
</protein>
<feature type="binding site" evidence="6">
    <location>
        <position position="147"/>
    </location>
    <ligand>
        <name>S-adenosyl-L-methionine</name>
        <dbReference type="ChEBI" id="CHEBI:59789"/>
    </ligand>
</feature>
<dbReference type="HAMAP" id="MF_00074">
    <property type="entry name" value="16SrRNA_methyltr_G"/>
    <property type="match status" value="1"/>
</dbReference>
<dbReference type="GO" id="GO:0005829">
    <property type="term" value="C:cytosol"/>
    <property type="evidence" value="ECO:0007669"/>
    <property type="project" value="TreeGrafter"/>
</dbReference>
<dbReference type="Proteomes" id="UP000275281">
    <property type="component" value="Unassembled WGS sequence"/>
</dbReference>
<reference evidence="7 8" key="1">
    <citation type="submission" date="2018-11" db="EMBL/GenBank/DDBJ databases">
        <authorList>
            <person name="Ye M.-Q."/>
            <person name="Du Z.-J."/>
        </authorList>
    </citation>
    <scope>NUCLEOTIDE SEQUENCE [LARGE SCALE GENOMIC DNA]</scope>
    <source>
        <strain evidence="7 8">U0105</strain>
    </source>
</reference>
<feature type="binding site" evidence="6">
    <location>
        <position position="81"/>
    </location>
    <ligand>
        <name>S-adenosyl-L-methionine</name>
        <dbReference type="ChEBI" id="CHEBI:59789"/>
    </ligand>
</feature>
<evidence type="ECO:0000256" key="3">
    <source>
        <dbReference type="ARBA" id="ARBA00022603"/>
    </source>
</evidence>
<dbReference type="OrthoDB" id="9808773at2"/>